<dbReference type="Pfam" id="PF12746">
    <property type="entry name" value="GNAT_acetyltran"/>
    <property type="match status" value="1"/>
</dbReference>
<dbReference type="Gene3D" id="3.40.630.110">
    <property type="entry name" value="GNAT acetyltransferase-like"/>
    <property type="match status" value="1"/>
</dbReference>
<sequence length="249" mass="26956">MNKAAALFQGWPETMVWSCLQGCMGQVLVEGGEEPASAAALIGDFAFFAGRPDRALAQKAEASILVPGDQGWACLLEEVWGAKIIPWTRYATEKDPSSFCRAKLEGYAGPPTGFELRPMDGALYTQAMKEDWSRDLCALFEDGLDYEARGIGVAVLCGGELVAGASSYAVYRDGIEIEIDTRPDQRGKGLATACGARLILDCLDRGLYPSWDAHDKRSAHLAQKLGYRLAGAYRAYLNMERPAPGLPVP</sequence>
<evidence type="ECO:0000313" key="3">
    <source>
        <dbReference type="Proteomes" id="UP000628736"/>
    </source>
</evidence>
<keyword evidence="3" id="KW-1185">Reference proteome</keyword>
<dbReference type="PANTHER" id="PTHR31143:SF2">
    <property type="entry name" value="FR47-LIKE DOMAIN-CONTAINING PROTEIN-RELATED"/>
    <property type="match status" value="1"/>
</dbReference>
<dbReference type="InterPro" id="IPR000182">
    <property type="entry name" value="GNAT_dom"/>
</dbReference>
<evidence type="ECO:0000313" key="2">
    <source>
        <dbReference type="EMBL" id="MBC5723597.1"/>
    </source>
</evidence>
<protein>
    <submittedName>
        <fullName evidence="2">GNAT family N-acetyltransferase</fullName>
    </submittedName>
</protein>
<dbReference type="PANTHER" id="PTHR31143">
    <property type="match status" value="1"/>
</dbReference>
<proteinExistence type="predicted"/>
<reference evidence="2" key="1">
    <citation type="submission" date="2020-08" db="EMBL/GenBank/DDBJ databases">
        <title>Genome public.</title>
        <authorList>
            <person name="Liu C."/>
            <person name="Sun Q."/>
        </authorList>
    </citation>
    <scope>NUCLEOTIDE SEQUENCE</scope>
    <source>
        <strain evidence="2">NSJ-23</strain>
    </source>
</reference>
<dbReference type="SUPFAM" id="SSF55729">
    <property type="entry name" value="Acyl-CoA N-acyltransferases (Nat)"/>
    <property type="match status" value="1"/>
</dbReference>
<dbReference type="Proteomes" id="UP000628736">
    <property type="component" value="Unassembled WGS sequence"/>
</dbReference>
<dbReference type="RefSeq" id="WP_186853319.1">
    <property type="nucleotide sequence ID" value="NZ_JACOPO010000010.1"/>
</dbReference>
<name>A0A8J6JAW5_9FIRM</name>
<accession>A0A8J6JAW5</accession>
<dbReference type="AlphaFoldDB" id="A0A8J6JAW5"/>
<dbReference type="EMBL" id="JACOPO010000010">
    <property type="protein sequence ID" value="MBC5723597.1"/>
    <property type="molecule type" value="Genomic_DNA"/>
</dbReference>
<dbReference type="InterPro" id="IPR027365">
    <property type="entry name" value="GNAT_acetyltra_YdfB-like"/>
</dbReference>
<dbReference type="Gene3D" id="3.40.630.30">
    <property type="match status" value="1"/>
</dbReference>
<evidence type="ECO:0000259" key="1">
    <source>
        <dbReference type="PROSITE" id="PS51186"/>
    </source>
</evidence>
<dbReference type="InterPro" id="IPR016181">
    <property type="entry name" value="Acyl_CoA_acyltransferase"/>
</dbReference>
<feature type="domain" description="N-acetyltransferase" evidence="1">
    <location>
        <begin position="111"/>
        <end position="244"/>
    </location>
</feature>
<comment type="caution">
    <text evidence="2">The sequence shown here is derived from an EMBL/GenBank/DDBJ whole genome shotgun (WGS) entry which is preliminary data.</text>
</comment>
<organism evidence="2 3">
    <name type="scientific">Flintibacter hominis</name>
    <dbReference type="NCBI Taxonomy" id="2763048"/>
    <lineage>
        <taxon>Bacteria</taxon>
        <taxon>Bacillati</taxon>
        <taxon>Bacillota</taxon>
        <taxon>Clostridia</taxon>
        <taxon>Eubacteriales</taxon>
        <taxon>Flintibacter</taxon>
    </lineage>
</organism>
<dbReference type="PROSITE" id="PS51186">
    <property type="entry name" value="GNAT"/>
    <property type="match status" value="1"/>
</dbReference>
<dbReference type="InterPro" id="IPR042573">
    <property type="entry name" value="GNAT_acetyltra_N"/>
</dbReference>
<gene>
    <name evidence="2" type="ORF">H8S11_12335</name>
</gene>
<dbReference type="GO" id="GO:0016747">
    <property type="term" value="F:acyltransferase activity, transferring groups other than amino-acyl groups"/>
    <property type="evidence" value="ECO:0007669"/>
    <property type="project" value="InterPro"/>
</dbReference>